<evidence type="ECO:0000313" key="1">
    <source>
        <dbReference type="EMBL" id="JAD16045.1"/>
    </source>
</evidence>
<sequence>MQFAWRATISCSHGQSPHAAHLRCWLAGDLAPGQRHGALYCAAARPAYAPVCRGRQGGELGLELGAMEHAGLEKGGTNKGPALSLFRF</sequence>
<dbReference type="EMBL" id="GBRH01281850">
    <property type="protein sequence ID" value="JAD16045.1"/>
    <property type="molecule type" value="Transcribed_RNA"/>
</dbReference>
<protein>
    <submittedName>
        <fullName evidence="1">Uncharacterized protein</fullName>
    </submittedName>
</protein>
<reference evidence="1" key="2">
    <citation type="journal article" date="2015" name="Data Brief">
        <title>Shoot transcriptome of the giant reed, Arundo donax.</title>
        <authorList>
            <person name="Barrero R.A."/>
            <person name="Guerrero F.D."/>
            <person name="Moolhuijzen P."/>
            <person name="Goolsby J.A."/>
            <person name="Tidwell J."/>
            <person name="Bellgard S.E."/>
            <person name="Bellgard M.I."/>
        </authorList>
    </citation>
    <scope>NUCLEOTIDE SEQUENCE</scope>
    <source>
        <tissue evidence="1">Shoot tissue taken approximately 20 cm above the soil surface</tissue>
    </source>
</reference>
<organism evidence="1">
    <name type="scientific">Arundo donax</name>
    <name type="common">Giant reed</name>
    <name type="synonym">Donax arundinaceus</name>
    <dbReference type="NCBI Taxonomy" id="35708"/>
    <lineage>
        <taxon>Eukaryota</taxon>
        <taxon>Viridiplantae</taxon>
        <taxon>Streptophyta</taxon>
        <taxon>Embryophyta</taxon>
        <taxon>Tracheophyta</taxon>
        <taxon>Spermatophyta</taxon>
        <taxon>Magnoliopsida</taxon>
        <taxon>Liliopsida</taxon>
        <taxon>Poales</taxon>
        <taxon>Poaceae</taxon>
        <taxon>PACMAD clade</taxon>
        <taxon>Arundinoideae</taxon>
        <taxon>Arundineae</taxon>
        <taxon>Arundo</taxon>
    </lineage>
</organism>
<name>A0A0A8XTQ0_ARUDO</name>
<accession>A0A0A8XTQ0</accession>
<dbReference type="AlphaFoldDB" id="A0A0A8XTQ0"/>
<reference evidence="1" key="1">
    <citation type="submission" date="2014-09" db="EMBL/GenBank/DDBJ databases">
        <authorList>
            <person name="Magalhaes I.L.F."/>
            <person name="Oliveira U."/>
            <person name="Santos F.R."/>
            <person name="Vidigal T.H.D.A."/>
            <person name="Brescovit A.D."/>
            <person name="Santos A.J."/>
        </authorList>
    </citation>
    <scope>NUCLEOTIDE SEQUENCE</scope>
    <source>
        <tissue evidence="1">Shoot tissue taken approximately 20 cm above the soil surface</tissue>
    </source>
</reference>
<proteinExistence type="predicted"/>